<dbReference type="PROSITE" id="PS51257">
    <property type="entry name" value="PROKAR_LIPOPROTEIN"/>
    <property type="match status" value="1"/>
</dbReference>
<dbReference type="OrthoDB" id="2381329at2"/>
<dbReference type="RefSeq" id="WP_144991382.1">
    <property type="nucleotide sequence ID" value="NZ_VNJK01000001.1"/>
</dbReference>
<name>A0A559J330_9BACL</name>
<evidence type="ECO:0000256" key="1">
    <source>
        <dbReference type="SAM" id="MobiDB-lite"/>
    </source>
</evidence>
<dbReference type="AlphaFoldDB" id="A0A559J330"/>
<protein>
    <submittedName>
        <fullName evidence="3">YhcN/YlaJ family sporulation lipoprotein</fullName>
    </submittedName>
</protein>
<proteinExistence type="predicted"/>
<feature type="signal peptide" evidence="2">
    <location>
        <begin position="1"/>
        <end position="23"/>
    </location>
</feature>
<accession>A0A559J330</accession>
<reference evidence="3 4" key="1">
    <citation type="submission" date="2019-07" db="EMBL/GenBank/DDBJ databases">
        <authorList>
            <person name="Kim J."/>
        </authorList>
    </citation>
    <scope>NUCLEOTIDE SEQUENCE [LARGE SCALE GENOMIC DNA]</scope>
    <source>
        <strain evidence="3 4">N4</strain>
    </source>
</reference>
<dbReference type="InterPro" id="IPR014247">
    <property type="entry name" value="Spore_lipoprot_YhcN/YlaJ"/>
</dbReference>
<dbReference type="Proteomes" id="UP000318102">
    <property type="component" value="Unassembled WGS sequence"/>
</dbReference>
<dbReference type="InterPro" id="IPR019076">
    <property type="entry name" value="Spore_lipoprot_YhcN/YlaJ-like"/>
</dbReference>
<feature type="region of interest" description="Disordered" evidence="1">
    <location>
        <begin position="21"/>
        <end position="46"/>
    </location>
</feature>
<gene>
    <name evidence="3" type="ORF">FPZ44_15165</name>
</gene>
<dbReference type="EMBL" id="VNJK01000001">
    <property type="protein sequence ID" value="TVX94272.1"/>
    <property type="molecule type" value="Genomic_DNA"/>
</dbReference>
<organism evidence="3 4">
    <name type="scientific">Paenibacillus agilis</name>
    <dbReference type="NCBI Taxonomy" id="3020863"/>
    <lineage>
        <taxon>Bacteria</taxon>
        <taxon>Bacillati</taxon>
        <taxon>Bacillota</taxon>
        <taxon>Bacilli</taxon>
        <taxon>Bacillales</taxon>
        <taxon>Paenibacillaceae</taxon>
        <taxon>Paenibacillus</taxon>
    </lineage>
</organism>
<dbReference type="NCBIfam" id="TIGR02898">
    <property type="entry name" value="spore_YhcN_YlaJ"/>
    <property type="match status" value="1"/>
</dbReference>
<evidence type="ECO:0000256" key="2">
    <source>
        <dbReference type="SAM" id="SignalP"/>
    </source>
</evidence>
<keyword evidence="4" id="KW-1185">Reference proteome</keyword>
<keyword evidence="3" id="KW-0449">Lipoprotein</keyword>
<dbReference type="GO" id="GO:0030435">
    <property type="term" value="P:sporulation resulting in formation of a cellular spore"/>
    <property type="evidence" value="ECO:0007669"/>
    <property type="project" value="InterPro"/>
</dbReference>
<sequence length="174" mass="18831">MRKLILAVVLISVLGGCGPKQQAAPSPQQQSQYHTASPTQPAAPMDREGLRNHVTNIAKRVPGVQNVNCVVFGNTAIVGVDVAADLDRSRVGTIKYSVAEALSKDPYGAQSIVTADVDINQRLREIGNDIRNGYPIHGFSNELADIVGRIVPQMPKRVKQMKQTVEQRSPAPNK</sequence>
<dbReference type="Pfam" id="PF09580">
    <property type="entry name" value="Spore_YhcN_YlaJ"/>
    <property type="match status" value="1"/>
</dbReference>
<feature type="chain" id="PRO_5021868653" evidence="2">
    <location>
        <begin position="24"/>
        <end position="174"/>
    </location>
</feature>
<keyword evidence="2" id="KW-0732">Signal</keyword>
<comment type="caution">
    <text evidence="3">The sequence shown here is derived from an EMBL/GenBank/DDBJ whole genome shotgun (WGS) entry which is preliminary data.</text>
</comment>
<evidence type="ECO:0000313" key="4">
    <source>
        <dbReference type="Proteomes" id="UP000318102"/>
    </source>
</evidence>
<evidence type="ECO:0000313" key="3">
    <source>
        <dbReference type="EMBL" id="TVX94272.1"/>
    </source>
</evidence>
<feature type="compositionally biased region" description="Low complexity" evidence="1">
    <location>
        <begin position="21"/>
        <end position="32"/>
    </location>
</feature>